<reference evidence="2" key="1">
    <citation type="journal article" date="2019" name="Int. J. Syst. Evol. Microbiol.">
        <title>The Global Catalogue of Microorganisms (GCM) 10K type strain sequencing project: providing services to taxonomists for standard genome sequencing and annotation.</title>
        <authorList>
            <consortium name="The Broad Institute Genomics Platform"/>
            <consortium name="The Broad Institute Genome Sequencing Center for Infectious Disease"/>
            <person name="Wu L."/>
            <person name="Ma J."/>
        </authorList>
    </citation>
    <scope>NUCLEOTIDE SEQUENCE [LARGE SCALE GENOMIC DNA]</scope>
    <source>
        <strain evidence="2">IBRC-M 10908</strain>
    </source>
</reference>
<dbReference type="RefSeq" id="WP_380623623.1">
    <property type="nucleotide sequence ID" value="NZ_JBHSDK010000028.1"/>
</dbReference>
<gene>
    <name evidence="1" type="ORF">ACFPET_17785</name>
</gene>
<name>A0ABV8U2Z3_9ACTN</name>
<evidence type="ECO:0000313" key="1">
    <source>
        <dbReference type="EMBL" id="MFC4337058.1"/>
    </source>
</evidence>
<keyword evidence="2" id="KW-1185">Reference proteome</keyword>
<sequence length="128" mass="13756">MSGFENASKEELDQISTAVTQVLDAAGIPWSYSPVPTSFGRAEIIVESSGSDRGVFISWTSPRKDIDAAKSAITARQLSDSSIGWLGDSKEVAIRRVAEVLSESGIVAEETDEDFSPYILEVLSVEIS</sequence>
<protein>
    <recommendedName>
        <fullName evidence="3">DUF3168 domain-containing protein</fullName>
    </recommendedName>
</protein>
<accession>A0ABV8U2Z3</accession>
<proteinExistence type="predicted"/>
<evidence type="ECO:0000313" key="2">
    <source>
        <dbReference type="Proteomes" id="UP001595823"/>
    </source>
</evidence>
<comment type="caution">
    <text evidence="1">The sequence shown here is derived from an EMBL/GenBank/DDBJ whole genome shotgun (WGS) entry which is preliminary data.</text>
</comment>
<dbReference type="Proteomes" id="UP001595823">
    <property type="component" value="Unassembled WGS sequence"/>
</dbReference>
<dbReference type="EMBL" id="JBHSDK010000028">
    <property type="protein sequence ID" value="MFC4337058.1"/>
    <property type="molecule type" value="Genomic_DNA"/>
</dbReference>
<organism evidence="1 2">
    <name type="scientific">Salininema proteolyticum</name>
    <dbReference type="NCBI Taxonomy" id="1607685"/>
    <lineage>
        <taxon>Bacteria</taxon>
        <taxon>Bacillati</taxon>
        <taxon>Actinomycetota</taxon>
        <taxon>Actinomycetes</taxon>
        <taxon>Glycomycetales</taxon>
        <taxon>Glycomycetaceae</taxon>
        <taxon>Salininema</taxon>
    </lineage>
</organism>
<evidence type="ECO:0008006" key="3">
    <source>
        <dbReference type="Google" id="ProtNLM"/>
    </source>
</evidence>